<dbReference type="Proteomes" id="UP000653411">
    <property type="component" value="Unassembled WGS sequence"/>
</dbReference>
<organism evidence="2 3">
    <name type="scientific">Streptomyces fuscichromogenes</name>
    <dbReference type="NCBI Taxonomy" id="1324013"/>
    <lineage>
        <taxon>Bacteria</taxon>
        <taxon>Bacillati</taxon>
        <taxon>Actinomycetota</taxon>
        <taxon>Actinomycetes</taxon>
        <taxon>Kitasatosporales</taxon>
        <taxon>Streptomycetaceae</taxon>
        <taxon>Streptomyces</taxon>
    </lineage>
</organism>
<evidence type="ECO:0000313" key="2">
    <source>
        <dbReference type="EMBL" id="GGN35352.1"/>
    </source>
</evidence>
<gene>
    <name evidence="2" type="ORF">GCM10011578_077230</name>
</gene>
<keyword evidence="3" id="KW-1185">Reference proteome</keyword>
<protein>
    <recommendedName>
        <fullName evidence="4">Transposase</fullName>
    </recommendedName>
</protein>
<accession>A0A918CVY5</accession>
<dbReference type="AlphaFoldDB" id="A0A918CVY5"/>
<evidence type="ECO:0000313" key="3">
    <source>
        <dbReference type="Proteomes" id="UP000653411"/>
    </source>
</evidence>
<comment type="caution">
    <text evidence="2">The sequence shown here is derived from an EMBL/GenBank/DDBJ whole genome shotgun (WGS) entry which is preliminary data.</text>
</comment>
<evidence type="ECO:0008006" key="4">
    <source>
        <dbReference type="Google" id="ProtNLM"/>
    </source>
</evidence>
<evidence type="ECO:0000256" key="1">
    <source>
        <dbReference type="SAM" id="MobiDB-lite"/>
    </source>
</evidence>
<feature type="region of interest" description="Disordered" evidence="1">
    <location>
        <begin position="100"/>
        <end position="135"/>
    </location>
</feature>
<proteinExistence type="predicted"/>
<feature type="compositionally biased region" description="Polar residues" evidence="1">
    <location>
        <begin position="102"/>
        <end position="111"/>
    </location>
</feature>
<sequence>MCTGRTGPGLRITAWKKTEEPAFLNEVSSVPLQQTLRYLQTAFTDFFAKRAKYPRFTSRKRSRRSAEYTTSGFRFRDGAVTPAKLTAPLDIVWSRPLPEGAQPSTVTVSQDAASARRKLSRKAKGDGANSRRARRQVVDRFFPSSRGRVTAAVRPSTENSGQAVGDEAESPTARAVVACTVSTRYQYQYQYQEEAERGHHGGTRTMRRVSRCPDLRTVRTGPRRRWGCSPSADSWW</sequence>
<name>A0A918CVY5_9ACTN</name>
<reference evidence="2" key="1">
    <citation type="journal article" date="2014" name="Int. J. Syst. Evol. Microbiol.">
        <title>Complete genome sequence of Corynebacterium casei LMG S-19264T (=DSM 44701T), isolated from a smear-ripened cheese.</title>
        <authorList>
            <consortium name="US DOE Joint Genome Institute (JGI-PGF)"/>
            <person name="Walter F."/>
            <person name="Albersmeier A."/>
            <person name="Kalinowski J."/>
            <person name="Ruckert C."/>
        </authorList>
    </citation>
    <scope>NUCLEOTIDE SEQUENCE</scope>
    <source>
        <strain evidence="2">CGMCC 4.7110</strain>
    </source>
</reference>
<dbReference type="EMBL" id="BMML01000023">
    <property type="protein sequence ID" value="GGN35352.1"/>
    <property type="molecule type" value="Genomic_DNA"/>
</dbReference>
<reference evidence="2" key="2">
    <citation type="submission" date="2020-09" db="EMBL/GenBank/DDBJ databases">
        <authorList>
            <person name="Sun Q."/>
            <person name="Zhou Y."/>
        </authorList>
    </citation>
    <scope>NUCLEOTIDE SEQUENCE</scope>
    <source>
        <strain evidence="2">CGMCC 4.7110</strain>
    </source>
</reference>